<evidence type="ECO:0000313" key="1">
    <source>
        <dbReference type="EMBL" id="CAH1058161.1"/>
    </source>
</evidence>
<comment type="caution">
    <text evidence="1">The sequence shown here is derived from an EMBL/GenBank/DDBJ whole genome shotgun (WGS) entry which is preliminary data.</text>
</comment>
<organism evidence="1 2">
    <name type="scientific">Paenibacillus pseudetheri</name>
    <dbReference type="NCBI Taxonomy" id="2897682"/>
    <lineage>
        <taxon>Bacteria</taxon>
        <taxon>Bacillati</taxon>
        <taxon>Bacillota</taxon>
        <taxon>Bacilli</taxon>
        <taxon>Bacillales</taxon>
        <taxon>Paenibacillaceae</taxon>
        <taxon>Paenibacillus</taxon>
    </lineage>
</organism>
<reference evidence="1" key="1">
    <citation type="submission" date="2021-12" db="EMBL/GenBank/DDBJ databases">
        <authorList>
            <person name="Criscuolo A."/>
        </authorList>
    </citation>
    <scope>NUCLEOTIDE SEQUENCE</scope>
    <source>
        <strain evidence="1">CIP111894</strain>
    </source>
</reference>
<dbReference type="EMBL" id="CAKMAB010000030">
    <property type="protein sequence ID" value="CAH1058161.1"/>
    <property type="molecule type" value="Genomic_DNA"/>
</dbReference>
<dbReference type="Proteomes" id="UP000838749">
    <property type="component" value="Unassembled WGS sequence"/>
</dbReference>
<name>A0ABM9BHV4_9BACL</name>
<keyword evidence="2" id="KW-1185">Reference proteome</keyword>
<proteinExistence type="predicted"/>
<accession>A0ABM9BHV4</accession>
<protein>
    <submittedName>
        <fullName evidence="1">Uncharacterized protein</fullName>
    </submittedName>
</protein>
<gene>
    <name evidence="1" type="ORF">PAECIP111894_04334</name>
</gene>
<sequence>MQGKAFLNIRKKATIVVAFLRFLHFGKDHKTCGLLGFGHS</sequence>
<evidence type="ECO:0000313" key="2">
    <source>
        <dbReference type="Proteomes" id="UP000838749"/>
    </source>
</evidence>